<dbReference type="InterPro" id="IPR020084">
    <property type="entry name" value="NUDIX_hydrolase_CS"/>
</dbReference>
<dbReference type="AlphaFoldDB" id="A0A7W5FML1"/>
<dbReference type="InterPro" id="IPR015797">
    <property type="entry name" value="NUDIX_hydrolase-like_dom_sf"/>
</dbReference>
<dbReference type="EC" id="3.6.1.55" evidence="5"/>
<dbReference type="EMBL" id="JACHXK010000004">
    <property type="protein sequence ID" value="MBB3110187.1"/>
    <property type="molecule type" value="Genomic_DNA"/>
</dbReference>
<dbReference type="PROSITE" id="PS00893">
    <property type="entry name" value="NUDIX_BOX"/>
    <property type="match status" value="1"/>
</dbReference>
<sequence length="156" mass="17836">MSIITDAKGNVFESFHVVAESALETMTLESPLTHALTVVRQGDKVLLLFNKWRRNWELPGGLIEQGETARDCIMRELQEETNQSAANVVFKGLMKFDLQPSFHGPQWTEYGALFAGELMDWREFEANDEAEQVMLWCRESDIGPIAEIERKLIEFA</sequence>
<name>A0A7W5FML1_9BACL</name>
<dbReference type="GO" id="GO:0035539">
    <property type="term" value="F:8-oxo-7,8-dihydrodeoxyguanosine triphosphate pyrophosphatase activity"/>
    <property type="evidence" value="ECO:0007669"/>
    <property type="project" value="UniProtKB-EC"/>
</dbReference>
<evidence type="ECO:0000256" key="2">
    <source>
        <dbReference type="ARBA" id="ARBA00022801"/>
    </source>
</evidence>
<proteinExistence type="inferred from homology"/>
<accession>A0A7W5FML1</accession>
<comment type="cofactor">
    <cofactor evidence="1">
        <name>Mg(2+)</name>
        <dbReference type="ChEBI" id="CHEBI:18420"/>
    </cofactor>
</comment>
<dbReference type="RefSeq" id="WP_183599980.1">
    <property type="nucleotide sequence ID" value="NZ_JACHXK010000004.1"/>
</dbReference>
<evidence type="ECO:0000313" key="5">
    <source>
        <dbReference type="EMBL" id="MBB3110187.1"/>
    </source>
</evidence>
<dbReference type="Gene3D" id="3.90.79.10">
    <property type="entry name" value="Nucleoside Triphosphate Pyrophosphohydrolase"/>
    <property type="match status" value="1"/>
</dbReference>
<dbReference type="Proteomes" id="UP000570361">
    <property type="component" value="Unassembled WGS sequence"/>
</dbReference>
<comment type="similarity">
    <text evidence="3">Belongs to the Nudix hydrolase family.</text>
</comment>
<feature type="domain" description="Nudix hydrolase" evidence="4">
    <location>
        <begin position="29"/>
        <end position="156"/>
    </location>
</feature>
<dbReference type="Pfam" id="PF00293">
    <property type="entry name" value="NUDIX"/>
    <property type="match status" value="1"/>
</dbReference>
<dbReference type="PANTHER" id="PTHR43046">
    <property type="entry name" value="GDP-MANNOSE MANNOSYL HYDROLASE"/>
    <property type="match status" value="1"/>
</dbReference>
<protein>
    <submittedName>
        <fullName evidence="5">8-oxo-dGTP diphosphatase</fullName>
        <ecNumber evidence="5">3.6.1.55</ecNumber>
    </submittedName>
</protein>
<comment type="caution">
    <text evidence="5">The sequence shown here is derived from an EMBL/GenBank/DDBJ whole genome shotgun (WGS) entry which is preliminary data.</text>
</comment>
<reference evidence="5 6" key="1">
    <citation type="submission" date="2020-08" db="EMBL/GenBank/DDBJ databases">
        <title>Genomic Encyclopedia of Type Strains, Phase III (KMG-III): the genomes of soil and plant-associated and newly described type strains.</title>
        <authorList>
            <person name="Whitman W."/>
        </authorList>
    </citation>
    <scope>NUCLEOTIDE SEQUENCE [LARGE SCALE GENOMIC DNA]</scope>
    <source>
        <strain evidence="5 6">CECT 5862</strain>
    </source>
</reference>
<gene>
    <name evidence="5" type="ORF">FHS18_002254</name>
</gene>
<dbReference type="PANTHER" id="PTHR43046:SF14">
    <property type="entry name" value="MUTT_NUDIX FAMILY PROTEIN"/>
    <property type="match status" value="1"/>
</dbReference>
<evidence type="ECO:0000313" key="6">
    <source>
        <dbReference type="Proteomes" id="UP000570361"/>
    </source>
</evidence>
<keyword evidence="6" id="KW-1185">Reference proteome</keyword>
<evidence type="ECO:0000259" key="4">
    <source>
        <dbReference type="PROSITE" id="PS51462"/>
    </source>
</evidence>
<dbReference type="PRINTS" id="PR00502">
    <property type="entry name" value="NUDIXFAMILY"/>
</dbReference>
<dbReference type="InterPro" id="IPR020476">
    <property type="entry name" value="Nudix_hydrolase"/>
</dbReference>
<keyword evidence="2 3" id="KW-0378">Hydrolase</keyword>
<evidence type="ECO:0000256" key="1">
    <source>
        <dbReference type="ARBA" id="ARBA00001946"/>
    </source>
</evidence>
<organism evidence="5 6">
    <name type="scientific">Paenibacillus phyllosphaerae</name>
    <dbReference type="NCBI Taxonomy" id="274593"/>
    <lineage>
        <taxon>Bacteria</taxon>
        <taxon>Bacillati</taxon>
        <taxon>Bacillota</taxon>
        <taxon>Bacilli</taxon>
        <taxon>Bacillales</taxon>
        <taxon>Paenibacillaceae</taxon>
        <taxon>Paenibacillus</taxon>
    </lineage>
</organism>
<evidence type="ECO:0000256" key="3">
    <source>
        <dbReference type="RuleBase" id="RU003476"/>
    </source>
</evidence>
<dbReference type="SUPFAM" id="SSF55811">
    <property type="entry name" value="Nudix"/>
    <property type="match status" value="1"/>
</dbReference>
<dbReference type="PROSITE" id="PS51462">
    <property type="entry name" value="NUDIX"/>
    <property type="match status" value="1"/>
</dbReference>
<dbReference type="InterPro" id="IPR000086">
    <property type="entry name" value="NUDIX_hydrolase_dom"/>
</dbReference>